<evidence type="ECO:0000313" key="3">
    <source>
        <dbReference type="EMBL" id="PSU50376.1"/>
    </source>
</evidence>
<comment type="caution">
    <text evidence="3">The sequence shown here is derived from an EMBL/GenBank/DDBJ whole genome shotgun (WGS) entry which is preliminary data.</text>
</comment>
<reference evidence="4 5" key="1">
    <citation type="submission" date="2018-03" db="EMBL/GenBank/DDBJ databases">
        <title>Whole genome sequencing of Histamine producing bacteria.</title>
        <authorList>
            <person name="Butler K."/>
        </authorList>
    </citation>
    <scope>NUCLEOTIDE SEQUENCE [LARGE SCALE GENOMIC DNA]</scope>
    <source>
        <strain evidence="3 5">FS-6.1</strain>
        <strain evidence="2 4">FS-6.2</strain>
    </source>
</reference>
<name>A0A2T3JN36_PHOPO</name>
<dbReference type="Proteomes" id="UP000241618">
    <property type="component" value="Unassembled WGS sequence"/>
</dbReference>
<proteinExistence type="predicted"/>
<feature type="transmembrane region" description="Helical" evidence="1">
    <location>
        <begin position="20"/>
        <end position="38"/>
    </location>
</feature>
<keyword evidence="4" id="KW-1185">Reference proteome</keyword>
<keyword evidence="1" id="KW-0812">Transmembrane</keyword>
<organism evidence="3 5">
    <name type="scientific">Photobacterium phosphoreum</name>
    <dbReference type="NCBI Taxonomy" id="659"/>
    <lineage>
        <taxon>Bacteria</taxon>
        <taxon>Pseudomonadati</taxon>
        <taxon>Pseudomonadota</taxon>
        <taxon>Gammaproteobacteria</taxon>
        <taxon>Vibrionales</taxon>
        <taxon>Vibrionaceae</taxon>
        <taxon>Photobacterium</taxon>
    </lineage>
</organism>
<evidence type="ECO:0000313" key="4">
    <source>
        <dbReference type="Proteomes" id="UP000241405"/>
    </source>
</evidence>
<keyword evidence="1" id="KW-1133">Transmembrane helix</keyword>
<gene>
    <name evidence="3" type="ORF">C9J18_14385</name>
    <name evidence="2" type="ORF">CTM96_13670</name>
</gene>
<evidence type="ECO:0000313" key="5">
    <source>
        <dbReference type="Proteomes" id="UP000241618"/>
    </source>
</evidence>
<evidence type="ECO:0000313" key="2">
    <source>
        <dbReference type="EMBL" id="PSU23930.1"/>
    </source>
</evidence>
<dbReference type="Proteomes" id="UP000241405">
    <property type="component" value="Unassembled WGS sequence"/>
</dbReference>
<dbReference type="AlphaFoldDB" id="A0A2T3JN36"/>
<feature type="transmembrane region" description="Helical" evidence="1">
    <location>
        <begin position="44"/>
        <end position="61"/>
    </location>
</feature>
<evidence type="ECO:0000256" key="1">
    <source>
        <dbReference type="SAM" id="Phobius"/>
    </source>
</evidence>
<sequence length="71" mass="8598">MKIFWCKLNNEEKARRSFIMIPFMFLILLFPDSTTFFMLSKWEFTVLSVVGMIIQGGYYKYKVRKENKSKK</sequence>
<keyword evidence="1" id="KW-0472">Membrane</keyword>
<protein>
    <submittedName>
        <fullName evidence="3">Uncharacterized protein</fullName>
    </submittedName>
</protein>
<dbReference type="EMBL" id="PYMO01000014">
    <property type="protein sequence ID" value="PSU23930.1"/>
    <property type="molecule type" value="Genomic_DNA"/>
</dbReference>
<dbReference type="EMBL" id="PYMP01000014">
    <property type="protein sequence ID" value="PSU50376.1"/>
    <property type="molecule type" value="Genomic_DNA"/>
</dbReference>
<accession>A0A2T3JN36</accession>